<dbReference type="Proteomes" id="UP000677898">
    <property type="component" value="Plasmid pLLRS-1"/>
</dbReference>
<dbReference type="InterPro" id="IPR024176">
    <property type="entry name" value="Citrate_synthase_bac-typ"/>
</dbReference>
<keyword evidence="8" id="KW-0614">Plasmid</keyword>
<dbReference type="RefSeq" id="WP_211905166.1">
    <property type="nucleotide sequence ID" value="NZ_CP046730.1"/>
</dbReference>
<dbReference type="Gene3D" id="1.10.230.10">
    <property type="entry name" value="Cytochrome P450-Terp, domain 2"/>
    <property type="match status" value="1"/>
</dbReference>
<comment type="catalytic activity">
    <reaction evidence="5">
        <text>oxaloacetate + acetyl-CoA + H2O = citrate + CoA + H(+)</text>
        <dbReference type="Rhea" id="RHEA:16845"/>
        <dbReference type="ChEBI" id="CHEBI:15377"/>
        <dbReference type="ChEBI" id="CHEBI:15378"/>
        <dbReference type="ChEBI" id="CHEBI:16452"/>
        <dbReference type="ChEBI" id="CHEBI:16947"/>
        <dbReference type="ChEBI" id="CHEBI:57287"/>
        <dbReference type="ChEBI" id="CHEBI:57288"/>
        <dbReference type="EC" id="2.3.3.16"/>
    </reaction>
</comment>
<dbReference type="Pfam" id="PF00285">
    <property type="entry name" value="Citrate_synt"/>
    <property type="match status" value="1"/>
</dbReference>
<name>A0ABX7ZM66_9RALS</name>
<dbReference type="GO" id="GO:0050440">
    <property type="term" value="F:2-methylcitrate synthase activity"/>
    <property type="evidence" value="ECO:0007669"/>
    <property type="project" value="UniProtKB-EC"/>
</dbReference>
<comment type="pathway">
    <text evidence="1">Carbohydrate metabolism; tricarboxylic acid cycle; isocitrate from oxaloacetate: step 1/2.</text>
</comment>
<evidence type="ECO:0000313" key="8">
    <source>
        <dbReference type="EMBL" id="QUP56270.1"/>
    </source>
</evidence>
<dbReference type="GO" id="GO:0036440">
    <property type="term" value="F:citrate synthase activity"/>
    <property type="evidence" value="ECO:0007669"/>
    <property type="project" value="UniProtKB-EC"/>
</dbReference>
<dbReference type="InterPro" id="IPR016143">
    <property type="entry name" value="Citrate_synth-like_sm_a-sub"/>
</dbReference>
<dbReference type="CDD" id="cd06117">
    <property type="entry name" value="Ec2MCS_like_1"/>
    <property type="match status" value="1"/>
</dbReference>
<dbReference type="InterPro" id="IPR016142">
    <property type="entry name" value="Citrate_synth-like_lrg_a-sub"/>
</dbReference>
<keyword evidence="4 6" id="KW-0808">Transferase</keyword>
<dbReference type="PANTHER" id="PTHR11739">
    <property type="entry name" value="CITRATE SYNTHASE"/>
    <property type="match status" value="1"/>
</dbReference>
<evidence type="ECO:0000256" key="3">
    <source>
        <dbReference type="ARBA" id="ARBA00022532"/>
    </source>
</evidence>
<accession>A0ABX7ZM66</accession>
<evidence type="ECO:0000256" key="5">
    <source>
        <dbReference type="ARBA" id="ARBA00049288"/>
    </source>
</evidence>
<evidence type="ECO:0000313" key="9">
    <source>
        <dbReference type="Proteomes" id="UP000677898"/>
    </source>
</evidence>
<dbReference type="PROSITE" id="PS00480">
    <property type="entry name" value="CITRATE_SYNTHASE"/>
    <property type="match status" value="1"/>
</dbReference>
<dbReference type="NCBIfam" id="NF009006">
    <property type="entry name" value="PRK12351.1"/>
    <property type="match status" value="1"/>
</dbReference>
<organism evidence="8 9">
    <name type="scientific">Ralstonia syzygii</name>
    <dbReference type="NCBI Taxonomy" id="28097"/>
    <lineage>
        <taxon>Bacteria</taxon>
        <taxon>Pseudomonadati</taxon>
        <taxon>Pseudomonadota</taxon>
        <taxon>Betaproteobacteria</taxon>
        <taxon>Burkholderiales</taxon>
        <taxon>Burkholderiaceae</taxon>
        <taxon>Ralstonia</taxon>
        <taxon>Ralstonia solanacearum species complex</taxon>
    </lineage>
</organism>
<dbReference type="NCBIfam" id="TIGR01800">
    <property type="entry name" value="cit_synth_II"/>
    <property type="match status" value="1"/>
</dbReference>
<dbReference type="InterPro" id="IPR011278">
    <property type="entry name" value="2-MeCitrate/Citrate_synth_II"/>
</dbReference>
<evidence type="ECO:0000256" key="2">
    <source>
        <dbReference type="ARBA" id="ARBA00010566"/>
    </source>
</evidence>
<keyword evidence="8" id="KW-0012">Acyltransferase</keyword>
<dbReference type="Gene3D" id="1.10.580.10">
    <property type="entry name" value="Citrate Synthase, domain 1"/>
    <property type="match status" value="1"/>
</dbReference>
<dbReference type="InterPro" id="IPR036969">
    <property type="entry name" value="Citrate_synthase_sf"/>
</dbReference>
<dbReference type="PRINTS" id="PR00143">
    <property type="entry name" value="CITRTSNTHASE"/>
</dbReference>
<evidence type="ECO:0000256" key="4">
    <source>
        <dbReference type="ARBA" id="ARBA00022679"/>
    </source>
</evidence>
<keyword evidence="9" id="KW-1185">Reference proteome</keyword>
<protein>
    <recommendedName>
        <fullName evidence="6">Citrate synthase</fullName>
    </recommendedName>
</protein>
<dbReference type="PIRSF" id="PIRSF001369">
    <property type="entry name" value="Citrate_synth"/>
    <property type="match status" value="1"/>
</dbReference>
<geneLocation type="plasmid" evidence="8 9">
    <name>pLLRS-1</name>
</geneLocation>
<sequence>MSEADNSSPAGAFKPKKSVALSGVTAGNTALCTVGRTGNDLHYRGYDILDLAAACEFEEVAHLLVHGKLPNKAELAAYKTRLKALRGLPANLKAALEWVPASAHPMDVMRTGVSVLGTLLPERDDHNPPGARDIADRLMASLGSMLLYWYHYSHNGRRIEVETDDDSIGGHFLHLLHGVEPPKSWVDAMHVSLNLYAEHEFNASTFTGRVIAGTGSDIYSAITGAIGALRGPKHGGANEFAFETQKRYDTPDEAEADVRRRVEAKEVIIGFGHPVYTISDPRNKVIKEVARKLSKDAGNTNMFDIAERLETVMWDVKKMFPNLDWFSAVSYHMMGVPTAMFTPLFVIARTSGWAAHIIEQRIDNKIIRPSANYIGPEDLKFVPIGKR</sequence>
<dbReference type="PANTHER" id="PTHR11739:SF25">
    <property type="entry name" value="CITRATE SYNTHASE-RELATED PROTEIN DDB_G0287281"/>
    <property type="match status" value="1"/>
</dbReference>
<dbReference type="InterPro" id="IPR019810">
    <property type="entry name" value="Citrate_synthase_AS"/>
</dbReference>
<dbReference type="InterPro" id="IPR002020">
    <property type="entry name" value="Citrate_synthase"/>
</dbReference>
<evidence type="ECO:0000256" key="6">
    <source>
        <dbReference type="PIRNR" id="PIRNR001369"/>
    </source>
</evidence>
<evidence type="ECO:0000256" key="7">
    <source>
        <dbReference type="RuleBase" id="RU003406"/>
    </source>
</evidence>
<gene>
    <name evidence="8" type="primary">prpC</name>
    <name evidence="8" type="ORF">GO998_21460</name>
</gene>
<keyword evidence="3" id="KW-0816">Tricarboxylic acid cycle</keyword>
<proteinExistence type="inferred from homology"/>
<dbReference type="SUPFAM" id="SSF48256">
    <property type="entry name" value="Citrate synthase"/>
    <property type="match status" value="1"/>
</dbReference>
<dbReference type="EMBL" id="CP046730">
    <property type="protein sequence ID" value="QUP56270.1"/>
    <property type="molecule type" value="Genomic_DNA"/>
</dbReference>
<reference evidence="8 9" key="1">
    <citation type="journal article" date="2021" name="Phytopathology">
        <title>Complete genome sequence of Ralstonia syzygii subsp. indonesiensis strain LLRS-1, isolated from wilted tobacco in China.</title>
        <authorList>
            <person name="Lu C.H."/>
            <person name="Li J.Y."/>
            <person name="Mi M.G."/>
            <person name="Lin Z.L."/>
            <person name="Jiang N."/>
            <person name="Gai X."/>
            <person name="Ma J.H."/>
            <person name="Lei L.P."/>
            <person name="Xia Z.Y."/>
        </authorList>
    </citation>
    <scope>NUCLEOTIDE SEQUENCE [LARGE SCALE GENOMIC DNA]</scope>
    <source>
        <strain evidence="8 9">LLRS-1</strain>
    </source>
</reference>
<evidence type="ECO:0000256" key="1">
    <source>
        <dbReference type="ARBA" id="ARBA00004751"/>
    </source>
</evidence>
<comment type="similarity">
    <text evidence="2 6 7">Belongs to the citrate synthase family.</text>
</comment>